<dbReference type="InterPro" id="IPR002319">
    <property type="entry name" value="Phenylalanyl-tRNA_Synthase"/>
</dbReference>
<dbReference type="Pfam" id="PF01409">
    <property type="entry name" value="tRNA-synt_2d"/>
    <property type="match status" value="1"/>
</dbReference>
<evidence type="ECO:0000256" key="3">
    <source>
        <dbReference type="ARBA" id="ARBA00022840"/>
    </source>
</evidence>
<evidence type="ECO:0000259" key="6">
    <source>
        <dbReference type="Pfam" id="PF01409"/>
    </source>
</evidence>
<proteinExistence type="predicted"/>
<reference evidence="7" key="1">
    <citation type="submission" date="2013-08" db="EMBL/GenBank/DDBJ databases">
        <authorList>
            <person name="Mendez C."/>
            <person name="Richter M."/>
            <person name="Ferrer M."/>
            <person name="Sanchez J."/>
        </authorList>
    </citation>
    <scope>NUCLEOTIDE SEQUENCE</scope>
</reference>
<keyword evidence="5 7" id="KW-0030">Aminoacyl-tRNA synthetase</keyword>
<feature type="non-terminal residue" evidence="7">
    <location>
        <position position="59"/>
    </location>
</feature>
<dbReference type="GO" id="GO:0006412">
    <property type="term" value="P:translation"/>
    <property type="evidence" value="ECO:0007669"/>
    <property type="project" value="UniProtKB-KW"/>
</dbReference>
<keyword evidence="2" id="KW-0547">Nucleotide-binding</keyword>
<dbReference type="Gene3D" id="3.30.930.10">
    <property type="entry name" value="Bira Bifunctional Protein, Domain 2"/>
    <property type="match status" value="1"/>
</dbReference>
<gene>
    <name evidence="7" type="ORF">B1B_09611</name>
</gene>
<keyword evidence="3" id="KW-0067">ATP-binding</keyword>
<evidence type="ECO:0000256" key="2">
    <source>
        <dbReference type="ARBA" id="ARBA00022741"/>
    </source>
</evidence>
<dbReference type="InterPro" id="IPR045864">
    <property type="entry name" value="aa-tRNA-synth_II/BPL/LPL"/>
</dbReference>
<dbReference type="EMBL" id="AUZY01006371">
    <property type="protein sequence ID" value="EQD54610.1"/>
    <property type="molecule type" value="Genomic_DNA"/>
</dbReference>
<name>T1BKZ3_9ZZZZ</name>
<reference evidence="7" key="2">
    <citation type="journal article" date="2014" name="ISME J.">
        <title>Microbial stratification in low pH oxic and suboxic macroscopic growths along an acid mine drainage.</title>
        <authorList>
            <person name="Mendez-Garcia C."/>
            <person name="Mesa V."/>
            <person name="Sprenger R.R."/>
            <person name="Richter M."/>
            <person name="Diez M.S."/>
            <person name="Solano J."/>
            <person name="Bargiela R."/>
            <person name="Golyshina O.V."/>
            <person name="Manteca A."/>
            <person name="Ramos J.L."/>
            <person name="Gallego J.R."/>
            <person name="Llorente I."/>
            <person name="Martins Dos Santos V.A."/>
            <person name="Jensen O.N."/>
            <person name="Pelaez A.I."/>
            <person name="Sanchez J."/>
            <person name="Ferrer M."/>
        </authorList>
    </citation>
    <scope>NUCLEOTIDE SEQUENCE</scope>
</reference>
<dbReference type="GO" id="GO:0043039">
    <property type="term" value="P:tRNA aminoacylation"/>
    <property type="evidence" value="ECO:0007669"/>
    <property type="project" value="InterPro"/>
</dbReference>
<dbReference type="GO" id="GO:0005524">
    <property type="term" value="F:ATP binding"/>
    <property type="evidence" value="ECO:0007669"/>
    <property type="project" value="UniProtKB-KW"/>
</dbReference>
<dbReference type="EC" id="6.1.1.-" evidence="7"/>
<evidence type="ECO:0000313" key="7">
    <source>
        <dbReference type="EMBL" id="EQD54610.1"/>
    </source>
</evidence>
<comment type="caution">
    <text evidence="7">The sequence shown here is derived from an EMBL/GenBank/DDBJ whole genome shotgun (WGS) entry which is preliminary data.</text>
</comment>
<evidence type="ECO:0000256" key="5">
    <source>
        <dbReference type="ARBA" id="ARBA00023146"/>
    </source>
</evidence>
<dbReference type="AlphaFoldDB" id="T1BKZ3"/>
<sequence>MGGRYDPVRAARPVLRSQTTAVSARYLAAKPRPPFRTFSIDRNFRVESVDARHHLEFLQ</sequence>
<organism evidence="7">
    <name type="scientific">mine drainage metagenome</name>
    <dbReference type="NCBI Taxonomy" id="410659"/>
    <lineage>
        <taxon>unclassified sequences</taxon>
        <taxon>metagenomes</taxon>
        <taxon>ecological metagenomes</taxon>
    </lineage>
</organism>
<evidence type="ECO:0000256" key="4">
    <source>
        <dbReference type="ARBA" id="ARBA00022917"/>
    </source>
</evidence>
<keyword evidence="1 7" id="KW-0436">Ligase</keyword>
<protein>
    <submittedName>
        <fullName evidence="7">Protein containing Phenylalanyl-tRNA synthetase, class IIc</fullName>
        <ecNumber evidence="7">6.1.1.-</ecNumber>
    </submittedName>
</protein>
<keyword evidence="4" id="KW-0648">Protein biosynthesis</keyword>
<dbReference type="SUPFAM" id="SSF55681">
    <property type="entry name" value="Class II aaRS and biotin synthetases"/>
    <property type="match status" value="1"/>
</dbReference>
<evidence type="ECO:0000256" key="1">
    <source>
        <dbReference type="ARBA" id="ARBA00022598"/>
    </source>
</evidence>
<dbReference type="GO" id="GO:0000049">
    <property type="term" value="F:tRNA binding"/>
    <property type="evidence" value="ECO:0007669"/>
    <property type="project" value="InterPro"/>
</dbReference>
<feature type="domain" description="Phenylalanyl-tRNA synthetase" evidence="6">
    <location>
        <begin position="10"/>
        <end position="59"/>
    </location>
</feature>
<accession>T1BKZ3</accession>
<dbReference type="GO" id="GO:0004812">
    <property type="term" value="F:aminoacyl-tRNA ligase activity"/>
    <property type="evidence" value="ECO:0007669"/>
    <property type="project" value="UniProtKB-KW"/>
</dbReference>